<evidence type="ECO:0000313" key="2">
    <source>
        <dbReference type="EMBL" id="REE95407.1"/>
    </source>
</evidence>
<gene>
    <name evidence="2" type="ORF">DFJ69_0795</name>
</gene>
<organism evidence="2 3">
    <name type="scientific">Thermomonospora umbrina</name>
    <dbReference type="NCBI Taxonomy" id="111806"/>
    <lineage>
        <taxon>Bacteria</taxon>
        <taxon>Bacillati</taxon>
        <taxon>Actinomycetota</taxon>
        <taxon>Actinomycetes</taxon>
        <taxon>Streptosporangiales</taxon>
        <taxon>Thermomonosporaceae</taxon>
        <taxon>Thermomonospora</taxon>
    </lineage>
</organism>
<dbReference type="CDD" id="cd07247">
    <property type="entry name" value="SgaA_N_like"/>
    <property type="match status" value="1"/>
</dbReference>
<evidence type="ECO:0000259" key="1">
    <source>
        <dbReference type="PROSITE" id="PS51819"/>
    </source>
</evidence>
<proteinExistence type="predicted"/>
<dbReference type="Pfam" id="PF00903">
    <property type="entry name" value="Glyoxalase"/>
    <property type="match status" value="1"/>
</dbReference>
<evidence type="ECO:0000313" key="3">
    <source>
        <dbReference type="Proteomes" id="UP000256661"/>
    </source>
</evidence>
<dbReference type="PROSITE" id="PS51819">
    <property type="entry name" value="VOC"/>
    <property type="match status" value="1"/>
</dbReference>
<feature type="domain" description="VOC" evidence="1">
    <location>
        <begin position="4"/>
        <end position="118"/>
    </location>
</feature>
<dbReference type="RefSeq" id="WP_116021212.1">
    <property type="nucleotide sequence ID" value="NZ_QTTT01000001.1"/>
</dbReference>
<comment type="caution">
    <text evidence="2">The sequence shown here is derived from an EMBL/GenBank/DDBJ whole genome shotgun (WGS) entry which is preliminary data.</text>
</comment>
<keyword evidence="3" id="KW-1185">Reference proteome</keyword>
<dbReference type="InterPro" id="IPR029068">
    <property type="entry name" value="Glyas_Bleomycin-R_OHBP_Dase"/>
</dbReference>
<accession>A0A3D9SI82</accession>
<dbReference type="SUPFAM" id="SSF54593">
    <property type="entry name" value="Glyoxalase/Bleomycin resistance protein/Dihydroxybiphenyl dioxygenase"/>
    <property type="match status" value="1"/>
</dbReference>
<dbReference type="PANTHER" id="PTHR33993">
    <property type="entry name" value="GLYOXALASE-RELATED"/>
    <property type="match status" value="1"/>
</dbReference>
<dbReference type="OrthoDB" id="9793039at2"/>
<reference evidence="2 3" key="1">
    <citation type="submission" date="2018-08" db="EMBL/GenBank/DDBJ databases">
        <title>Sequencing the genomes of 1000 actinobacteria strains.</title>
        <authorList>
            <person name="Klenk H.-P."/>
        </authorList>
    </citation>
    <scope>NUCLEOTIDE SEQUENCE [LARGE SCALE GENOMIC DNA]</scope>
    <source>
        <strain evidence="2 3">DSM 43927</strain>
    </source>
</reference>
<dbReference type="Proteomes" id="UP000256661">
    <property type="component" value="Unassembled WGS sequence"/>
</dbReference>
<dbReference type="InterPro" id="IPR037523">
    <property type="entry name" value="VOC_core"/>
</dbReference>
<sequence length="122" mass="12990">MYNTVAWFQVGTNEPGEARRFYGRLFGWTFEADPDGEGRYDLITYPGADGPSGGVHHTDDRTSNHAIFSVVVEDVAAVCAETESAGGKVMTPPVTFGNGLVFADLLDPAGNHFGVFSPPPAP</sequence>
<dbReference type="AlphaFoldDB" id="A0A3D9SI82"/>
<name>A0A3D9SI82_9ACTN</name>
<dbReference type="InterPro" id="IPR052164">
    <property type="entry name" value="Anthracycline_SecMetBiosynth"/>
</dbReference>
<protein>
    <recommendedName>
        <fullName evidence="1">VOC domain-containing protein</fullName>
    </recommendedName>
</protein>
<dbReference type="InterPro" id="IPR004360">
    <property type="entry name" value="Glyas_Fos-R_dOase_dom"/>
</dbReference>
<dbReference type="EMBL" id="QTTT01000001">
    <property type="protein sequence ID" value="REE95407.1"/>
    <property type="molecule type" value="Genomic_DNA"/>
</dbReference>
<dbReference type="Gene3D" id="3.10.180.10">
    <property type="entry name" value="2,3-Dihydroxybiphenyl 1,2-Dioxygenase, domain 1"/>
    <property type="match status" value="1"/>
</dbReference>